<dbReference type="AlphaFoldDB" id="A0A0M3KDC0"/>
<evidence type="ECO:0000259" key="3">
    <source>
        <dbReference type="PROSITE" id="PS51782"/>
    </source>
</evidence>
<organism evidence="6">
    <name type="scientific">Anisakis simplex</name>
    <name type="common">Herring worm</name>
    <dbReference type="NCBI Taxonomy" id="6269"/>
    <lineage>
        <taxon>Eukaryota</taxon>
        <taxon>Metazoa</taxon>
        <taxon>Ecdysozoa</taxon>
        <taxon>Nematoda</taxon>
        <taxon>Chromadorea</taxon>
        <taxon>Rhabditida</taxon>
        <taxon>Spirurina</taxon>
        <taxon>Ascaridomorpha</taxon>
        <taxon>Ascaridoidea</taxon>
        <taxon>Anisakidae</taxon>
        <taxon>Anisakis</taxon>
        <taxon>Anisakis simplex complex</taxon>
    </lineage>
</organism>
<dbReference type="OrthoDB" id="538216at2759"/>
<gene>
    <name evidence="4" type="ORF">ASIM_LOCUS18368</name>
</gene>
<reference evidence="4 5" key="2">
    <citation type="submission" date="2018-11" db="EMBL/GenBank/DDBJ databases">
        <authorList>
            <consortium name="Pathogen Informatics"/>
        </authorList>
    </citation>
    <scope>NUCLEOTIDE SEQUENCE [LARGE SCALE GENOMIC DNA]</scope>
</reference>
<dbReference type="Proteomes" id="UP000267096">
    <property type="component" value="Unassembled WGS sequence"/>
</dbReference>
<keyword evidence="2" id="KW-0472">Membrane</keyword>
<evidence type="ECO:0000313" key="5">
    <source>
        <dbReference type="Proteomes" id="UP000267096"/>
    </source>
</evidence>
<protein>
    <submittedName>
        <fullName evidence="6">LysM domain-containing protein</fullName>
    </submittedName>
</protein>
<dbReference type="InterPro" id="IPR045030">
    <property type="entry name" value="LYSM1-4"/>
</dbReference>
<keyword evidence="2" id="KW-0812">Transmembrane</keyword>
<evidence type="ECO:0000256" key="2">
    <source>
        <dbReference type="SAM" id="Phobius"/>
    </source>
</evidence>
<dbReference type="InterPro" id="IPR036779">
    <property type="entry name" value="LysM_dom_sf"/>
</dbReference>
<feature type="transmembrane region" description="Helical" evidence="2">
    <location>
        <begin position="177"/>
        <end position="198"/>
    </location>
</feature>
<keyword evidence="2" id="KW-1133">Transmembrane helix</keyword>
<evidence type="ECO:0000313" key="4">
    <source>
        <dbReference type="EMBL" id="VDK64517.1"/>
    </source>
</evidence>
<feature type="region of interest" description="Disordered" evidence="1">
    <location>
        <begin position="1"/>
        <end position="47"/>
    </location>
</feature>
<dbReference type="PANTHER" id="PTHR20932">
    <property type="entry name" value="LYSM AND PUTATIVE PEPTIDOGLYCAN-BINDING DOMAIN-CONTAINING PROTEIN"/>
    <property type="match status" value="1"/>
</dbReference>
<dbReference type="PANTHER" id="PTHR20932:SF13">
    <property type="entry name" value="LD36653P"/>
    <property type="match status" value="1"/>
</dbReference>
<evidence type="ECO:0000313" key="6">
    <source>
        <dbReference type="WBParaSite" id="ASIM_0001897301-mRNA-1"/>
    </source>
</evidence>
<name>A0A0M3KDC0_ANISI</name>
<dbReference type="SMART" id="SM00257">
    <property type="entry name" value="LysM"/>
    <property type="match status" value="1"/>
</dbReference>
<feature type="compositionally biased region" description="Basic and acidic residues" evidence="1">
    <location>
        <begin position="36"/>
        <end position="47"/>
    </location>
</feature>
<dbReference type="CDD" id="cd00118">
    <property type="entry name" value="LysM"/>
    <property type="match status" value="1"/>
</dbReference>
<dbReference type="WBParaSite" id="ASIM_0001897301-mRNA-1">
    <property type="protein sequence ID" value="ASIM_0001897301-mRNA-1"/>
    <property type="gene ID" value="ASIM_0001897301"/>
</dbReference>
<sequence>MLTTSGDGSVEGSSSGRDAVELRPRTQRSGSGPRLSKSEEGRSNQKVIIEKKVKPGDSLNKIALQYSVDISELKRTNNIVKEQDLYALPVVRIPISRFRKELNLEHERDLLRDDSPDESDAADDKPLLSDGSLSRSVDKLFEKTDQSIAQVRETIPNVEGAFHFVDANSPDQSHKGLWITIVIVIVMFLIVPLVLTFFEEKSEIFDERDGVSSHLVRRKSVLDS</sequence>
<dbReference type="EMBL" id="UYRR01035407">
    <property type="protein sequence ID" value="VDK64517.1"/>
    <property type="molecule type" value="Genomic_DNA"/>
</dbReference>
<dbReference type="InterPro" id="IPR018392">
    <property type="entry name" value="LysM"/>
</dbReference>
<accession>A0A0M3KDC0</accession>
<evidence type="ECO:0000256" key="1">
    <source>
        <dbReference type="SAM" id="MobiDB-lite"/>
    </source>
</evidence>
<proteinExistence type="predicted"/>
<dbReference type="SUPFAM" id="SSF54106">
    <property type="entry name" value="LysM domain"/>
    <property type="match status" value="1"/>
</dbReference>
<keyword evidence="5" id="KW-1185">Reference proteome</keyword>
<feature type="compositionally biased region" description="Low complexity" evidence="1">
    <location>
        <begin position="1"/>
        <end position="16"/>
    </location>
</feature>
<reference evidence="6" key="1">
    <citation type="submission" date="2017-02" db="UniProtKB">
        <authorList>
            <consortium name="WormBaseParasite"/>
        </authorList>
    </citation>
    <scope>IDENTIFICATION</scope>
</reference>
<feature type="region of interest" description="Disordered" evidence="1">
    <location>
        <begin position="110"/>
        <end position="130"/>
    </location>
</feature>
<dbReference type="PROSITE" id="PS51782">
    <property type="entry name" value="LYSM"/>
    <property type="match status" value="1"/>
</dbReference>
<dbReference type="Pfam" id="PF01476">
    <property type="entry name" value="LysM"/>
    <property type="match status" value="1"/>
</dbReference>
<feature type="domain" description="LysM" evidence="3">
    <location>
        <begin position="49"/>
        <end position="93"/>
    </location>
</feature>
<dbReference type="Gene3D" id="3.10.350.10">
    <property type="entry name" value="LysM domain"/>
    <property type="match status" value="1"/>
</dbReference>